<reference evidence="3" key="2">
    <citation type="submission" date="2021-04" db="EMBL/GenBank/DDBJ databases">
        <authorList>
            <person name="Gilroy R."/>
        </authorList>
    </citation>
    <scope>NUCLEOTIDE SEQUENCE</scope>
    <source>
        <strain evidence="3">CHK185-5351</strain>
    </source>
</reference>
<proteinExistence type="predicted"/>
<feature type="compositionally biased region" description="Basic and acidic residues" evidence="2">
    <location>
        <begin position="200"/>
        <end position="210"/>
    </location>
</feature>
<sequence>MAAELDESLFKTTLMGGFDKEDVMAKFREARDEADAERKSLEEQIAERDSLIEELRQSVRAKETEIEQLQKDIREKYQSYIDNYDSIGKLVFDAKVRSDNMMAETKEKCEKMLQETKEDCARLVKEAREKEEEVVAVYEAKIEQQAKEAQQFMQQQMAQGSSGYRMVQTEVTQIIRAMDALQKGFLESYKKVRMVKDALDRSSDRMEPFFRELQANAAKEAGKQENKQDGKEQPQVSNPQEKQEGKTPGAEEKKAETAEFLDEDMEFDEELENEIHRLLKDDEES</sequence>
<evidence type="ECO:0000313" key="4">
    <source>
        <dbReference type="Proteomes" id="UP000823849"/>
    </source>
</evidence>
<dbReference type="Proteomes" id="UP000823849">
    <property type="component" value="Unassembled WGS sequence"/>
</dbReference>
<feature type="compositionally biased region" description="Basic and acidic residues" evidence="2">
    <location>
        <begin position="220"/>
        <end position="232"/>
    </location>
</feature>
<evidence type="ECO:0000256" key="1">
    <source>
        <dbReference type="SAM" id="Coils"/>
    </source>
</evidence>
<feature type="coiled-coil region" evidence="1">
    <location>
        <begin position="106"/>
        <end position="155"/>
    </location>
</feature>
<comment type="caution">
    <text evidence="3">The sequence shown here is derived from an EMBL/GenBank/DDBJ whole genome shotgun (WGS) entry which is preliminary data.</text>
</comment>
<evidence type="ECO:0000313" key="3">
    <source>
        <dbReference type="EMBL" id="HJC14980.1"/>
    </source>
</evidence>
<keyword evidence="1" id="KW-0175">Coiled coil</keyword>
<feature type="compositionally biased region" description="Acidic residues" evidence="2">
    <location>
        <begin position="259"/>
        <end position="272"/>
    </location>
</feature>
<feature type="region of interest" description="Disordered" evidence="2">
    <location>
        <begin position="200"/>
        <end position="285"/>
    </location>
</feature>
<dbReference type="AlphaFoldDB" id="A0A9D2SLW4"/>
<accession>A0A9D2SLW4</accession>
<name>A0A9D2SLW4_9FIRM</name>
<evidence type="ECO:0000256" key="2">
    <source>
        <dbReference type="SAM" id="MobiDB-lite"/>
    </source>
</evidence>
<reference evidence="3" key="1">
    <citation type="journal article" date="2021" name="PeerJ">
        <title>Extensive microbial diversity within the chicken gut microbiome revealed by metagenomics and culture.</title>
        <authorList>
            <person name="Gilroy R."/>
            <person name="Ravi A."/>
            <person name="Getino M."/>
            <person name="Pursley I."/>
            <person name="Horton D.L."/>
            <person name="Alikhan N.F."/>
            <person name="Baker D."/>
            <person name="Gharbi K."/>
            <person name="Hall N."/>
            <person name="Watson M."/>
            <person name="Adriaenssens E.M."/>
            <person name="Foster-Nyarko E."/>
            <person name="Jarju S."/>
            <person name="Secka A."/>
            <person name="Antonio M."/>
            <person name="Oren A."/>
            <person name="Chaudhuri R.R."/>
            <person name="La Ragione R."/>
            <person name="Hildebrand F."/>
            <person name="Pallen M.J."/>
        </authorList>
    </citation>
    <scope>NUCLEOTIDE SEQUENCE</scope>
    <source>
        <strain evidence="3">CHK185-5351</strain>
    </source>
</reference>
<gene>
    <name evidence="3" type="ORF">H9705_03990</name>
</gene>
<feature type="compositionally biased region" description="Basic and acidic residues" evidence="2">
    <location>
        <begin position="241"/>
        <end position="257"/>
    </location>
</feature>
<protein>
    <submittedName>
        <fullName evidence="3">Uncharacterized protein</fullName>
    </submittedName>
</protein>
<dbReference type="EMBL" id="DWWU01000016">
    <property type="protein sequence ID" value="HJC14980.1"/>
    <property type="molecule type" value="Genomic_DNA"/>
</dbReference>
<feature type="coiled-coil region" evidence="1">
    <location>
        <begin position="24"/>
        <end position="79"/>
    </location>
</feature>
<organism evidence="3 4">
    <name type="scientific">Candidatus Fusicatenibacter intestinigallinarum</name>
    <dbReference type="NCBI Taxonomy" id="2838598"/>
    <lineage>
        <taxon>Bacteria</taxon>
        <taxon>Bacillati</taxon>
        <taxon>Bacillota</taxon>
        <taxon>Clostridia</taxon>
        <taxon>Lachnospirales</taxon>
        <taxon>Lachnospiraceae</taxon>
        <taxon>Fusicatenibacter</taxon>
    </lineage>
</organism>
<feature type="compositionally biased region" description="Basic and acidic residues" evidence="2">
    <location>
        <begin position="273"/>
        <end position="285"/>
    </location>
</feature>